<dbReference type="Pfam" id="PF00697">
    <property type="entry name" value="PRAI"/>
    <property type="match status" value="1"/>
</dbReference>
<evidence type="ECO:0000256" key="5">
    <source>
        <dbReference type="ARBA" id="ARBA00022605"/>
    </source>
</evidence>
<keyword evidence="12" id="KW-1185">Reference proteome</keyword>
<dbReference type="PANTHER" id="PTHR42894">
    <property type="entry name" value="N-(5'-PHOSPHORIBOSYL)ANTHRANILATE ISOMERASE"/>
    <property type="match status" value="1"/>
</dbReference>
<comment type="caution">
    <text evidence="11">The sequence shown here is derived from an EMBL/GenBank/DDBJ whole genome shotgun (WGS) entry which is preliminary data.</text>
</comment>
<dbReference type="CDD" id="cd00405">
    <property type="entry name" value="PRAI"/>
    <property type="match status" value="1"/>
</dbReference>
<sequence>MTKVKICGLSEVRHVKAAVEAGADAIGFVFAPSRRQVTIEQAKELAAYIPESVLKVGVFVNETAAEIHKIFEAVPLDVVQFHGDETPEFIQQVGLPSIKAFSIRNIDDVQAASDYKATPLFDAPGIEYQGGSGQTFNWNLLMGEDIQKQPFILAGGLDTHNVAEAIERVKPTMVDVSSGVEIEKRKDEELIRAFVRAVKSKDEERYA</sequence>
<accession>A0ABU4FZ32</accession>
<evidence type="ECO:0000256" key="6">
    <source>
        <dbReference type="ARBA" id="ARBA00022822"/>
    </source>
</evidence>
<evidence type="ECO:0000256" key="7">
    <source>
        <dbReference type="ARBA" id="ARBA00023141"/>
    </source>
</evidence>
<feature type="domain" description="N-(5'phosphoribosyl) anthranilate isomerase (PRAI)" evidence="10">
    <location>
        <begin position="4"/>
        <end position="196"/>
    </location>
</feature>
<keyword evidence="6 9" id="KW-0822">Tryptophan biosynthesis</keyword>
<dbReference type="Proteomes" id="UP001280629">
    <property type="component" value="Unassembled WGS sequence"/>
</dbReference>
<evidence type="ECO:0000256" key="9">
    <source>
        <dbReference type="HAMAP-Rule" id="MF_00135"/>
    </source>
</evidence>
<dbReference type="InterPro" id="IPR044643">
    <property type="entry name" value="TrpF_fam"/>
</dbReference>
<dbReference type="GO" id="GO:0004640">
    <property type="term" value="F:phosphoribosylanthranilate isomerase activity"/>
    <property type="evidence" value="ECO:0007669"/>
    <property type="project" value="UniProtKB-EC"/>
</dbReference>
<keyword evidence="8 9" id="KW-0413">Isomerase</keyword>
<proteinExistence type="inferred from homology"/>
<dbReference type="Gene3D" id="3.20.20.70">
    <property type="entry name" value="Aldolase class I"/>
    <property type="match status" value="1"/>
</dbReference>
<protein>
    <recommendedName>
        <fullName evidence="4 9">N-(5'-phosphoribosyl)anthranilate isomerase</fullName>
        <shortName evidence="9">PRAI</shortName>
        <ecNumber evidence="3 9">5.3.1.24</ecNumber>
    </recommendedName>
</protein>
<dbReference type="NCBIfam" id="NF002300">
    <property type="entry name" value="PRK01222.1-7"/>
    <property type="match status" value="1"/>
</dbReference>
<comment type="similarity">
    <text evidence="9">Belongs to the TrpF family.</text>
</comment>
<reference evidence="11 12" key="1">
    <citation type="submission" date="2023-06" db="EMBL/GenBank/DDBJ databases">
        <title>Sporosarcina sp. nov., isolated from Korean traditional fermented seafood 'Jeotgal'.</title>
        <authorList>
            <person name="Yang A.-I."/>
            <person name="Shin N.-R."/>
        </authorList>
    </citation>
    <scope>NUCLEOTIDE SEQUENCE [LARGE SCALE GENOMIC DNA]</scope>
    <source>
        <strain evidence="11 12">KCTC3840</strain>
    </source>
</reference>
<name>A0ABU4FZ32_9BACL</name>
<evidence type="ECO:0000313" key="11">
    <source>
        <dbReference type="EMBL" id="MDW0109916.1"/>
    </source>
</evidence>
<evidence type="ECO:0000256" key="4">
    <source>
        <dbReference type="ARBA" id="ARBA00022272"/>
    </source>
</evidence>
<dbReference type="InterPro" id="IPR011060">
    <property type="entry name" value="RibuloseP-bd_barrel"/>
</dbReference>
<evidence type="ECO:0000256" key="8">
    <source>
        <dbReference type="ARBA" id="ARBA00023235"/>
    </source>
</evidence>
<keyword evidence="7 9" id="KW-0057">Aromatic amino acid biosynthesis</keyword>
<dbReference type="EC" id="5.3.1.24" evidence="3 9"/>
<evidence type="ECO:0000313" key="12">
    <source>
        <dbReference type="Proteomes" id="UP001280629"/>
    </source>
</evidence>
<dbReference type="SUPFAM" id="SSF51366">
    <property type="entry name" value="Ribulose-phoshate binding barrel"/>
    <property type="match status" value="1"/>
</dbReference>
<gene>
    <name evidence="9" type="primary">trpF</name>
    <name evidence="11" type="ORF">QT716_07565</name>
</gene>
<dbReference type="PANTHER" id="PTHR42894:SF1">
    <property type="entry name" value="N-(5'-PHOSPHORIBOSYL)ANTHRANILATE ISOMERASE"/>
    <property type="match status" value="1"/>
</dbReference>
<dbReference type="RefSeq" id="WP_317935471.1">
    <property type="nucleotide sequence ID" value="NZ_JAUBDH010000004.1"/>
</dbReference>
<evidence type="ECO:0000256" key="1">
    <source>
        <dbReference type="ARBA" id="ARBA00001164"/>
    </source>
</evidence>
<keyword evidence="5 9" id="KW-0028">Amino-acid biosynthesis</keyword>
<dbReference type="HAMAP" id="MF_00135">
    <property type="entry name" value="PRAI"/>
    <property type="match status" value="1"/>
</dbReference>
<evidence type="ECO:0000256" key="3">
    <source>
        <dbReference type="ARBA" id="ARBA00012572"/>
    </source>
</evidence>
<comment type="catalytic activity">
    <reaction evidence="1 9">
        <text>N-(5-phospho-beta-D-ribosyl)anthranilate = 1-(2-carboxyphenylamino)-1-deoxy-D-ribulose 5-phosphate</text>
        <dbReference type="Rhea" id="RHEA:21540"/>
        <dbReference type="ChEBI" id="CHEBI:18277"/>
        <dbReference type="ChEBI" id="CHEBI:58613"/>
        <dbReference type="EC" id="5.3.1.24"/>
    </reaction>
</comment>
<dbReference type="InterPro" id="IPR001240">
    <property type="entry name" value="PRAI_dom"/>
</dbReference>
<evidence type="ECO:0000259" key="10">
    <source>
        <dbReference type="Pfam" id="PF00697"/>
    </source>
</evidence>
<dbReference type="InterPro" id="IPR013785">
    <property type="entry name" value="Aldolase_TIM"/>
</dbReference>
<comment type="pathway">
    <text evidence="2 9">Amino-acid biosynthesis; L-tryptophan biosynthesis; L-tryptophan from chorismate: step 3/5.</text>
</comment>
<organism evidence="11 12">
    <name type="scientific">Sporosarcina aquimarina</name>
    <dbReference type="NCBI Taxonomy" id="114975"/>
    <lineage>
        <taxon>Bacteria</taxon>
        <taxon>Bacillati</taxon>
        <taxon>Bacillota</taxon>
        <taxon>Bacilli</taxon>
        <taxon>Bacillales</taxon>
        <taxon>Caryophanaceae</taxon>
        <taxon>Sporosarcina</taxon>
    </lineage>
</organism>
<dbReference type="EMBL" id="JAUBDH010000004">
    <property type="protein sequence ID" value="MDW0109916.1"/>
    <property type="molecule type" value="Genomic_DNA"/>
</dbReference>
<evidence type="ECO:0000256" key="2">
    <source>
        <dbReference type="ARBA" id="ARBA00004664"/>
    </source>
</evidence>